<dbReference type="Pfam" id="PF07715">
    <property type="entry name" value="Plug"/>
    <property type="match status" value="1"/>
</dbReference>
<evidence type="ECO:0000256" key="10">
    <source>
        <dbReference type="PROSITE-ProRule" id="PRU01360"/>
    </source>
</evidence>
<comment type="similarity">
    <text evidence="10 11">Belongs to the TonB-dependent receptor family.</text>
</comment>
<dbReference type="PANTHER" id="PTHR30069">
    <property type="entry name" value="TONB-DEPENDENT OUTER MEMBRANE RECEPTOR"/>
    <property type="match status" value="1"/>
</dbReference>
<evidence type="ECO:0000313" key="16">
    <source>
        <dbReference type="Proteomes" id="UP000682802"/>
    </source>
</evidence>
<protein>
    <submittedName>
        <fullName evidence="15">SusC/RagA family TonB-linked outer membrane protein</fullName>
    </submittedName>
</protein>
<comment type="subcellular location">
    <subcellularLocation>
        <location evidence="1 10">Cell outer membrane</location>
        <topology evidence="1 10">Multi-pass membrane protein</topology>
    </subcellularLocation>
</comment>
<dbReference type="Gene3D" id="2.60.40.1120">
    <property type="entry name" value="Carboxypeptidase-like, regulatory domain"/>
    <property type="match status" value="1"/>
</dbReference>
<keyword evidence="6 11" id="KW-0798">TonB box</keyword>
<evidence type="ECO:0000256" key="8">
    <source>
        <dbReference type="ARBA" id="ARBA00023170"/>
    </source>
</evidence>
<keyword evidence="7 10" id="KW-0472">Membrane</keyword>
<keyword evidence="16" id="KW-1185">Reference proteome</keyword>
<feature type="chain" id="PRO_5045541311" evidence="12">
    <location>
        <begin position="21"/>
        <end position="1052"/>
    </location>
</feature>
<evidence type="ECO:0000256" key="7">
    <source>
        <dbReference type="ARBA" id="ARBA00023136"/>
    </source>
</evidence>
<gene>
    <name evidence="15" type="ORF">KM029_11595</name>
</gene>
<dbReference type="Proteomes" id="UP000682802">
    <property type="component" value="Chromosome 1"/>
</dbReference>
<keyword evidence="4 10" id="KW-0812">Transmembrane</keyword>
<dbReference type="InterPro" id="IPR036942">
    <property type="entry name" value="Beta-barrel_TonB_sf"/>
</dbReference>
<dbReference type="Gene3D" id="2.170.130.10">
    <property type="entry name" value="TonB-dependent receptor, plug domain"/>
    <property type="match status" value="1"/>
</dbReference>
<organism evidence="15 16">
    <name type="scientific">Flammeovirga kamogawensis</name>
    <dbReference type="NCBI Taxonomy" id="373891"/>
    <lineage>
        <taxon>Bacteria</taxon>
        <taxon>Pseudomonadati</taxon>
        <taxon>Bacteroidota</taxon>
        <taxon>Cytophagia</taxon>
        <taxon>Cytophagales</taxon>
        <taxon>Flammeovirgaceae</taxon>
        <taxon>Flammeovirga</taxon>
    </lineage>
</organism>
<evidence type="ECO:0000256" key="2">
    <source>
        <dbReference type="ARBA" id="ARBA00022448"/>
    </source>
</evidence>
<dbReference type="InterPro" id="IPR000531">
    <property type="entry name" value="Beta-barrel_TonB"/>
</dbReference>
<evidence type="ECO:0000256" key="5">
    <source>
        <dbReference type="ARBA" id="ARBA00022729"/>
    </source>
</evidence>
<dbReference type="InterPro" id="IPR008969">
    <property type="entry name" value="CarboxyPept-like_regulatory"/>
</dbReference>
<name>A0ABX8GRI4_9BACT</name>
<evidence type="ECO:0000313" key="15">
    <source>
        <dbReference type="EMBL" id="QWG06006.1"/>
    </source>
</evidence>
<keyword evidence="2 10" id="KW-0813">Transport</keyword>
<dbReference type="RefSeq" id="WP_144073437.1">
    <property type="nucleotide sequence ID" value="NZ_CP076128.1"/>
</dbReference>
<dbReference type="PANTHER" id="PTHR30069:SF29">
    <property type="entry name" value="HEMOGLOBIN AND HEMOGLOBIN-HAPTOGLOBIN-BINDING PROTEIN 1-RELATED"/>
    <property type="match status" value="1"/>
</dbReference>
<keyword evidence="3 10" id="KW-1134">Transmembrane beta strand</keyword>
<feature type="domain" description="TonB-dependent receptor-like beta-barrel" evidence="13">
    <location>
        <begin position="450"/>
        <end position="875"/>
    </location>
</feature>
<evidence type="ECO:0000256" key="4">
    <source>
        <dbReference type="ARBA" id="ARBA00022692"/>
    </source>
</evidence>
<dbReference type="Pfam" id="PF00593">
    <property type="entry name" value="TonB_dep_Rec_b-barrel"/>
    <property type="match status" value="1"/>
</dbReference>
<dbReference type="InterPro" id="IPR023996">
    <property type="entry name" value="TonB-dep_OMP_SusC/RagA"/>
</dbReference>
<proteinExistence type="inferred from homology"/>
<keyword evidence="9 10" id="KW-0998">Cell outer membrane</keyword>
<sequence length="1052" mass="113848">MKKALLLVSLMFTMVFATFAQERSISGVIKDASGEALPGVTVVVKGTTQGTVTNIDGEYRLMVTGENPILQFRLIGYKTSEQTVGSQSTMSISLEEDVEQLDEVVVTALGVERDERSLGYAVQNVSGEEMSEVKSANMVDGLAGKVAGVQVSSSGAMGGSSRIVIRGVNSVSGNNQPLFVVDGVPIDNSNFTSANQERGAGGYDYGNAAQDINPDDIESMSVLKGASAAALYGSRAANGVVMITTKSGKGAKSNKIGVSVNAGVSFESVLKLPDYQNGYGGGGGGAFPGGTDANGVPYVAYAVDESWGPALDGTLARQWYSFDEWHPDYGKGTPWVAHPNNVKDFFNTGVTSNIGVSLTGNTEKSSFRLSYTNYDIQGVFPNSEMQRDNFSLNATQNLTDKLKVNVGANYVGSKALGRPGTGYDGNNVMQQFNQWGQRQWDDAQMKQYKNPDGTQRTWNRKSATDAAPKYSDNPYWVRNENFQDDDRNRFYGNVGLNYQFNGGFSASAKVMTDYYTDYRRERIAVGSQAISEYSEDVRSVQETNYEAMVRYDKTFSNELSLNAFVGGNIRTNKYRRNYQGTSNGLSVPGLYTTSNSNGPVQTVDSGTDKQVNSVFGSASLGYRNTFFVDASLRADESSTLPANNNTYLYPAVSGSVVFSELGSLADSKVVSFGKVRLGWAQVGNDTNPYSVNQTYSADSRGAFNGNPIYYVPNTLNNSNIKPEQTTSLELGLDMRFFNDRLGFDATVYKNVSTDQIIDVPTSGSTGYTRQIINAGEMLNQGVELALNATPVMTESGFRWDVGFNYAKNYNELVKLADGLDNLRLANAPFAVSVNATEGQSYGQIRGTGYQRNDQGEKLVGADGAYIPTDELVNLGSSLADWTGGLSNTFTYKGISLRVLLDMRFGGKLFSTTNMWGNYSGIMAETAENNIREDGIVVDGVLEDGTQNTTSISAPYHFYANGGYIIAEANMYDASYVKLKELALSYRVPSNITKKIGAYGATFSVTGRNLWIIHSNVPHIDPEFANNSGNVQGIEGGAVPTTKSWGFNLKLDF</sequence>
<reference evidence="15 16" key="1">
    <citation type="submission" date="2021-05" db="EMBL/GenBank/DDBJ databases">
        <title>Comparative genomic studies on the polysaccharide-degrading batcterial strains of the Flammeovirga genus.</title>
        <authorList>
            <person name="Zewei F."/>
            <person name="Zheng Z."/>
            <person name="Yu L."/>
            <person name="Ruyue G."/>
            <person name="Yanhong M."/>
            <person name="Yuanyuan C."/>
            <person name="Jingyan G."/>
            <person name="Wenjun H."/>
        </authorList>
    </citation>
    <scope>NUCLEOTIDE SEQUENCE [LARGE SCALE GENOMIC DNA]</scope>
    <source>
        <strain evidence="15 16">YS10</strain>
    </source>
</reference>
<dbReference type="InterPro" id="IPR037066">
    <property type="entry name" value="Plug_dom_sf"/>
</dbReference>
<evidence type="ECO:0000259" key="14">
    <source>
        <dbReference type="Pfam" id="PF07715"/>
    </source>
</evidence>
<feature type="signal peptide" evidence="12">
    <location>
        <begin position="1"/>
        <end position="20"/>
    </location>
</feature>
<dbReference type="NCBIfam" id="TIGR04057">
    <property type="entry name" value="SusC_RagA_signa"/>
    <property type="match status" value="1"/>
</dbReference>
<dbReference type="SUPFAM" id="SSF49464">
    <property type="entry name" value="Carboxypeptidase regulatory domain-like"/>
    <property type="match status" value="1"/>
</dbReference>
<evidence type="ECO:0000256" key="12">
    <source>
        <dbReference type="SAM" id="SignalP"/>
    </source>
</evidence>
<dbReference type="InterPro" id="IPR039426">
    <property type="entry name" value="TonB-dep_rcpt-like"/>
</dbReference>
<dbReference type="InterPro" id="IPR023997">
    <property type="entry name" value="TonB-dep_OMP_SusC/RagA_CS"/>
</dbReference>
<dbReference type="Gene3D" id="2.40.170.20">
    <property type="entry name" value="TonB-dependent receptor, beta-barrel domain"/>
    <property type="match status" value="1"/>
</dbReference>
<evidence type="ECO:0000256" key="9">
    <source>
        <dbReference type="ARBA" id="ARBA00023237"/>
    </source>
</evidence>
<feature type="domain" description="TonB-dependent receptor plug" evidence="14">
    <location>
        <begin position="116"/>
        <end position="240"/>
    </location>
</feature>
<accession>A0ABX8GRI4</accession>
<evidence type="ECO:0000256" key="6">
    <source>
        <dbReference type="ARBA" id="ARBA00023077"/>
    </source>
</evidence>
<dbReference type="Pfam" id="PF13715">
    <property type="entry name" value="CarbopepD_reg_2"/>
    <property type="match status" value="1"/>
</dbReference>
<dbReference type="PROSITE" id="PS52016">
    <property type="entry name" value="TONB_DEPENDENT_REC_3"/>
    <property type="match status" value="1"/>
</dbReference>
<dbReference type="EMBL" id="CP076128">
    <property type="protein sequence ID" value="QWG06006.1"/>
    <property type="molecule type" value="Genomic_DNA"/>
</dbReference>
<keyword evidence="8" id="KW-0675">Receptor</keyword>
<evidence type="ECO:0000259" key="13">
    <source>
        <dbReference type="Pfam" id="PF00593"/>
    </source>
</evidence>
<evidence type="ECO:0000256" key="1">
    <source>
        <dbReference type="ARBA" id="ARBA00004571"/>
    </source>
</evidence>
<dbReference type="InterPro" id="IPR012910">
    <property type="entry name" value="Plug_dom"/>
</dbReference>
<dbReference type="NCBIfam" id="TIGR04056">
    <property type="entry name" value="OMP_RagA_SusC"/>
    <property type="match status" value="1"/>
</dbReference>
<dbReference type="SUPFAM" id="SSF56935">
    <property type="entry name" value="Porins"/>
    <property type="match status" value="1"/>
</dbReference>
<keyword evidence="5 12" id="KW-0732">Signal</keyword>
<evidence type="ECO:0000256" key="11">
    <source>
        <dbReference type="RuleBase" id="RU003357"/>
    </source>
</evidence>
<evidence type="ECO:0000256" key="3">
    <source>
        <dbReference type="ARBA" id="ARBA00022452"/>
    </source>
</evidence>